<evidence type="ECO:0000256" key="3">
    <source>
        <dbReference type="ARBA" id="ARBA00023163"/>
    </source>
</evidence>
<evidence type="ECO:0000313" key="5">
    <source>
        <dbReference type="EMBL" id="RJX69382.1"/>
    </source>
</evidence>
<sequence length="291" mass="33396">MPHTNMQNTLNSALSDVISALHSPRFTSTLVTLISKLVDYDCAVVLGYRQHKHPIYLYDSIDDQRDLLFQRYLTNSFQNDPFYLMLNQQQQQGVFTLTDIAKQGIDYQQYQTDFYQKTGWQDELSILIEIEPTRWIVLYLGYLQSDKRFKPQQVETLKSYFSVISSLCQTHWQQGGFTLASPVMGTTEATDTTKNCNNDTQQASDHIRIAIEQALLSFGESLLTKREQQVTALLAQGFDTKEIAEQLGVTQGTVKNHRKRIYAQLNVNSLSELFQLFLNHLITHTPSIPTK</sequence>
<reference evidence="5 6" key="1">
    <citation type="submission" date="2018-08" db="EMBL/GenBank/DDBJ databases">
        <title>Vibrio isolated from the Eastern China Marginal Seas.</title>
        <authorList>
            <person name="Li Y."/>
        </authorList>
    </citation>
    <scope>NUCLEOTIDE SEQUENCE [LARGE SCALE GENOMIC DNA]</scope>
    <source>
        <strain evidence="5 6">BEI233</strain>
    </source>
</reference>
<dbReference type="CDD" id="cd06170">
    <property type="entry name" value="LuxR_C_like"/>
    <property type="match status" value="1"/>
</dbReference>
<gene>
    <name evidence="5" type="ORF">DZ860_15465</name>
</gene>
<dbReference type="AlphaFoldDB" id="A0A3A6R0J5"/>
<proteinExistence type="predicted"/>
<protein>
    <submittedName>
        <fullName evidence="5">LuxR family transcriptional regulator</fullName>
    </submittedName>
</protein>
<dbReference type="PANTHER" id="PTHR44688">
    <property type="entry name" value="DNA-BINDING TRANSCRIPTIONAL ACTIVATOR DEVR_DOSR"/>
    <property type="match status" value="1"/>
</dbReference>
<dbReference type="OrthoDB" id="343383at2"/>
<dbReference type="PANTHER" id="PTHR44688:SF16">
    <property type="entry name" value="DNA-BINDING TRANSCRIPTIONAL ACTIVATOR DEVR_DOSR"/>
    <property type="match status" value="1"/>
</dbReference>
<dbReference type="SUPFAM" id="SSF46894">
    <property type="entry name" value="C-terminal effector domain of the bipartite response regulators"/>
    <property type="match status" value="1"/>
</dbReference>
<name>A0A3A6R0J5_9VIBR</name>
<dbReference type="Pfam" id="PF00196">
    <property type="entry name" value="GerE"/>
    <property type="match status" value="1"/>
</dbReference>
<dbReference type="SMART" id="SM00421">
    <property type="entry name" value="HTH_LUXR"/>
    <property type="match status" value="1"/>
</dbReference>
<accession>A0A3A6R0J5</accession>
<dbReference type="GO" id="GO:0003677">
    <property type="term" value="F:DNA binding"/>
    <property type="evidence" value="ECO:0007669"/>
    <property type="project" value="UniProtKB-KW"/>
</dbReference>
<dbReference type="EMBL" id="QVMU01000016">
    <property type="protein sequence ID" value="RJX69382.1"/>
    <property type="molecule type" value="Genomic_DNA"/>
</dbReference>
<keyword evidence="3" id="KW-0804">Transcription</keyword>
<dbReference type="Proteomes" id="UP000273252">
    <property type="component" value="Unassembled WGS sequence"/>
</dbReference>
<dbReference type="InterPro" id="IPR000792">
    <property type="entry name" value="Tscrpt_reg_LuxR_C"/>
</dbReference>
<keyword evidence="6" id="KW-1185">Reference proteome</keyword>
<evidence type="ECO:0000259" key="4">
    <source>
        <dbReference type="PROSITE" id="PS50043"/>
    </source>
</evidence>
<feature type="domain" description="HTH luxR-type" evidence="4">
    <location>
        <begin position="216"/>
        <end position="281"/>
    </location>
</feature>
<dbReference type="InterPro" id="IPR016032">
    <property type="entry name" value="Sig_transdc_resp-reg_C-effctor"/>
</dbReference>
<dbReference type="GO" id="GO:0006355">
    <property type="term" value="P:regulation of DNA-templated transcription"/>
    <property type="evidence" value="ECO:0007669"/>
    <property type="project" value="InterPro"/>
</dbReference>
<keyword evidence="2" id="KW-0238">DNA-binding</keyword>
<keyword evidence="1" id="KW-0805">Transcription regulation</keyword>
<evidence type="ECO:0000256" key="2">
    <source>
        <dbReference type="ARBA" id="ARBA00023125"/>
    </source>
</evidence>
<dbReference type="InterPro" id="IPR036388">
    <property type="entry name" value="WH-like_DNA-bd_sf"/>
</dbReference>
<organism evidence="5 6">
    <name type="scientific">Vibrio sinensis</name>
    <dbReference type="NCBI Taxonomy" id="2302434"/>
    <lineage>
        <taxon>Bacteria</taxon>
        <taxon>Pseudomonadati</taxon>
        <taxon>Pseudomonadota</taxon>
        <taxon>Gammaproteobacteria</taxon>
        <taxon>Vibrionales</taxon>
        <taxon>Vibrionaceae</taxon>
        <taxon>Vibrio</taxon>
    </lineage>
</organism>
<dbReference type="RefSeq" id="WP_120032969.1">
    <property type="nucleotide sequence ID" value="NZ_QVMU01000016.1"/>
</dbReference>
<comment type="caution">
    <text evidence="5">The sequence shown here is derived from an EMBL/GenBank/DDBJ whole genome shotgun (WGS) entry which is preliminary data.</text>
</comment>
<dbReference type="Gene3D" id="1.10.10.10">
    <property type="entry name" value="Winged helix-like DNA-binding domain superfamily/Winged helix DNA-binding domain"/>
    <property type="match status" value="1"/>
</dbReference>
<dbReference type="PRINTS" id="PR00038">
    <property type="entry name" value="HTHLUXR"/>
</dbReference>
<evidence type="ECO:0000313" key="6">
    <source>
        <dbReference type="Proteomes" id="UP000273252"/>
    </source>
</evidence>
<dbReference type="PROSITE" id="PS50043">
    <property type="entry name" value="HTH_LUXR_2"/>
    <property type="match status" value="1"/>
</dbReference>
<evidence type="ECO:0000256" key="1">
    <source>
        <dbReference type="ARBA" id="ARBA00023015"/>
    </source>
</evidence>